<proteinExistence type="inferred from homology"/>
<protein>
    <recommendedName>
        <fullName evidence="4">Survival protein SurE-like phosphatase/nucleotidase domain-containing protein</fullName>
    </recommendedName>
</protein>
<dbReference type="Proteomes" id="UP001054252">
    <property type="component" value="Unassembled WGS sequence"/>
</dbReference>
<accession>A0AAV5LZ42</accession>
<dbReference type="PANTHER" id="PTHR30457:SF0">
    <property type="entry name" value="PHOSPHATASE, PUTATIVE (AFU_ORTHOLOGUE AFUA_4G01070)-RELATED"/>
    <property type="match status" value="1"/>
</dbReference>
<name>A0AAV5LZ42_9ROSI</name>
<evidence type="ECO:0000256" key="2">
    <source>
        <dbReference type="ARBA" id="ARBA00022723"/>
    </source>
</evidence>
<keyword evidence="3" id="KW-0378">Hydrolase</keyword>
<keyword evidence="6" id="KW-1185">Reference proteome</keyword>
<feature type="domain" description="Survival protein SurE-like phosphatase/nucleotidase" evidence="4">
    <location>
        <begin position="16"/>
        <end position="51"/>
    </location>
</feature>
<gene>
    <name evidence="5" type="ORF">SLEP1_g50120</name>
</gene>
<evidence type="ECO:0000256" key="1">
    <source>
        <dbReference type="ARBA" id="ARBA00011062"/>
    </source>
</evidence>
<dbReference type="GO" id="GO:0008252">
    <property type="term" value="F:nucleotidase activity"/>
    <property type="evidence" value="ECO:0007669"/>
    <property type="project" value="InterPro"/>
</dbReference>
<dbReference type="AlphaFoldDB" id="A0AAV5LZ42"/>
<comment type="caution">
    <text evidence="5">The sequence shown here is derived from an EMBL/GenBank/DDBJ whole genome shotgun (WGS) entry which is preliminary data.</text>
</comment>
<dbReference type="InterPro" id="IPR030048">
    <property type="entry name" value="SurE"/>
</dbReference>
<dbReference type="EMBL" id="BPVZ01000161">
    <property type="protein sequence ID" value="GKV42745.1"/>
    <property type="molecule type" value="Genomic_DNA"/>
</dbReference>
<dbReference type="Pfam" id="PF01975">
    <property type="entry name" value="SurE"/>
    <property type="match status" value="1"/>
</dbReference>
<organism evidence="5 6">
    <name type="scientific">Rubroshorea leprosula</name>
    <dbReference type="NCBI Taxonomy" id="152421"/>
    <lineage>
        <taxon>Eukaryota</taxon>
        <taxon>Viridiplantae</taxon>
        <taxon>Streptophyta</taxon>
        <taxon>Embryophyta</taxon>
        <taxon>Tracheophyta</taxon>
        <taxon>Spermatophyta</taxon>
        <taxon>Magnoliopsida</taxon>
        <taxon>eudicotyledons</taxon>
        <taxon>Gunneridae</taxon>
        <taxon>Pentapetalae</taxon>
        <taxon>rosids</taxon>
        <taxon>malvids</taxon>
        <taxon>Malvales</taxon>
        <taxon>Dipterocarpaceae</taxon>
        <taxon>Rubroshorea</taxon>
    </lineage>
</organism>
<dbReference type="PANTHER" id="PTHR30457">
    <property type="entry name" value="5'-NUCLEOTIDASE SURE"/>
    <property type="match status" value="1"/>
</dbReference>
<dbReference type="InterPro" id="IPR036523">
    <property type="entry name" value="SurE-like_sf"/>
</dbReference>
<evidence type="ECO:0000259" key="4">
    <source>
        <dbReference type="Pfam" id="PF01975"/>
    </source>
</evidence>
<keyword evidence="2" id="KW-0479">Metal-binding</keyword>
<evidence type="ECO:0000313" key="6">
    <source>
        <dbReference type="Proteomes" id="UP001054252"/>
    </source>
</evidence>
<dbReference type="InterPro" id="IPR002828">
    <property type="entry name" value="SurE-like_Pase/nucleotidase"/>
</dbReference>
<dbReference type="GO" id="GO:0046872">
    <property type="term" value="F:metal ion binding"/>
    <property type="evidence" value="ECO:0007669"/>
    <property type="project" value="UniProtKB-KW"/>
</dbReference>
<dbReference type="GO" id="GO:0005829">
    <property type="term" value="C:cytosol"/>
    <property type="evidence" value="ECO:0007669"/>
    <property type="project" value="TreeGrafter"/>
</dbReference>
<comment type="similarity">
    <text evidence="1">Belongs to the SurE nucleotidase family.</text>
</comment>
<dbReference type="Gene3D" id="3.40.1210.10">
    <property type="entry name" value="Survival protein SurE-like phosphatase/nucleotidase"/>
    <property type="match status" value="1"/>
</dbReference>
<dbReference type="SUPFAM" id="SSF64167">
    <property type="entry name" value="SurE-like"/>
    <property type="match status" value="1"/>
</dbReference>
<reference evidence="5 6" key="1">
    <citation type="journal article" date="2021" name="Commun. Biol.">
        <title>The genome of Shorea leprosula (Dipterocarpaceae) highlights the ecological relevance of drought in aseasonal tropical rainforests.</title>
        <authorList>
            <person name="Ng K.K.S."/>
            <person name="Kobayashi M.J."/>
            <person name="Fawcett J.A."/>
            <person name="Hatakeyama M."/>
            <person name="Paape T."/>
            <person name="Ng C.H."/>
            <person name="Ang C.C."/>
            <person name="Tnah L.H."/>
            <person name="Lee C.T."/>
            <person name="Nishiyama T."/>
            <person name="Sese J."/>
            <person name="O'Brien M.J."/>
            <person name="Copetti D."/>
            <person name="Mohd Noor M.I."/>
            <person name="Ong R.C."/>
            <person name="Putra M."/>
            <person name="Sireger I.Z."/>
            <person name="Indrioko S."/>
            <person name="Kosugi Y."/>
            <person name="Izuno A."/>
            <person name="Isagi Y."/>
            <person name="Lee S.L."/>
            <person name="Shimizu K.K."/>
        </authorList>
    </citation>
    <scope>NUCLEOTIDE SEQUENCE [LARGE SCALE GENOMIC DNA]</scope>
    <source>
        <strain evidence="5">214</strain>
    </source>
</reference>
<evidence type="ECO:0000256" key="3">
    <source>
        <dbReference type="ARBA" id="ARBA00022801"/>
    </source>
</evidence>
<sequence>MANNVNVDGSDRLPTILVTNDDGIDAQGLRYLVRVLVSANRYRVFVCAPDSYVTPLQYFSEFFFLSL</sequence>
<evidence type="ECO:0000313" key="5">
    <source>
        <dbReference type="EMBL" id="GKV42745.1"/>
    </source>
</evidence>